<proteinExistence type="predicted"/>
<name>A0ABR2IMP4_9EUKA</name>
<organism evidence="1 2">
    <name type="scientific">Tritrichomonas musculus</name>
    <dbReference type="NCBI Taxonomy" id="1915356"/>
    <lineage>
        <taxon>Eukaryota</taxon>
        <taxon>Metamonada</taxon>
        <taxon>Parabasalia</taxon>
        <taxon>Tritrichomonadida</taxon>
        <taxon>Tritrichomonadidae</taxon>
        <taxon>Tritrichomonas</taxon>
    </lineage>
</organism>
<sequence>MIFDDQWKEICDDFTNLLNDIASNGMTQTNSSNVTETEKEILQVISLIPSYFMDFQHNKTQKDISKSDADLFVNKINQLKKQAELALTILSEFHQETSSIKMQNMLNTWELRNEIL</sequence>
<evidence type="ECO:0000313" key="1">
    <source>
        <dbReference type="EMBL" id="KAK8866255.1"/>
    </source>
</evidence>
<comment type="caution">
    <text evidence="1">The sequence shown here is derived from an EMBL/GenBank/DDBJ whole genome shotgun (WGS) entry which is preliminary data.</text>
</comment>
<gene>
    <name evidence="1" type="ORF">M9Y10_009214</name>
</gene>
<protein>
    <submittedName>
        <fullName evidence="1">Uncharacterized protein</fullName>
    </submittedName>
</protein>
<dbReference type="EMBL" id="JAPFFF010000015">
    <property type="protein sequence ID" value="KAK8866255.1"/>
    <property type="molecule type" value="Genomic_DNA"/>
</dbReference>
<reference evidence="1 2" key="1">
    <citation type="submission" date="2024-04" db="EMBL/GenBank/DDBJ databases">
        <title>Tritrichomonas musculus Genome.</title>
        <authorList>
            <person name="Alves-Ferreira E."/>
            <person name="Grigg M."/>
            <person name="Lorenzi H."/>
            <person name="Galac M."/>
        </authorList>
    </citation>
    <scope>NUCLEOTIDE SEQUENCE [LARGE SCALE GENOMIC DNA]</scope>
    <source>
        <strain evidence="1 2">EAF2021</strain>
    </source>
</reference>
<accession>A0ABR2IMP4</accession>
<keyword evidence="2" id="KW-1185">Reference proteome</keyword>
<evidence type="ECO:0000313" key="2">
    <source>
        <dbReference type="Proteomes" id="UP001470230"/>
    </source>
</evidence>
<dbReference type="Proteomes" id="UP001470230">
    <property type="component" value="Unassembled WGS sequence"/>
</dbReference>